<evidence type="ECO:0000313" key="2">
    <source>
        <dbReference type="EMBL" id="REH93011.1"/>
    </source>
</evidence>
<dbReference type="InterPro" id="IPR025699">
    <property type="entry name" value="ABC2_memb-like"/>
</dbReference>
<feature type="transmembrane region" description="Helical" evidence="1">
    <location>
        <begin position="118"/>
        <end position="139"/>
    </location>
</feature>
<organism evidence="2 3">
    <name type="scientific">Staphylococcus felis</name>
    <dbReference type="NCBI Taxonomy" id="46127"/>
    <lineage>
        <taxon>Bacteria</taxon>
        <taxon>Bacillati</taxon>
        <taxon>Bacillota</taxon>
        <taxon>Bacilli</taxon>
        <taxon>Bacillales</taxon>
        <taxon>Staphylococcaceae</taxon>
        <taxon>Staphylococcus</taxon>
    </lineage>
</organism>
<reference evidence="2 3" key="1">
    <citation type="journal article" date="2018" name="Vet. Microbiol.">
        <title>Characterisation of Staphylococcus felis isolated from cats using whole genome sequencing.</title>
        <authorList>
            <person name="Worthing K."/>
            <person name="Pang S."/>
            <person name="Trott D.J."/>
            <person name="Abraham S."/>
            <person name="Coombs G.W."/>
            <person name="Jordan D."/>
            <person name="McIntyre L."/>
            <person name="Davies M.R."/>
            <person name="Norris J."/>
        </authorList>
    </citation>
    <scope>NUCLEOTIDE SEQUENCE [LARGE SCALE GENOMIC DNA]</scope>
    <source>
        <strain evidence="2 3">F9</strain>
    </source>
</reference>
<feature type="transmembrane region" description="Helical" evidence="1">
    <location>
        <begin position="83"/>
        <end position="106"/>
    </location>
</feature>
<dbReference type="RefSeq" id="WP_115902773.1">
    <property type="nucleotide sequence ID" value="NZ_CP014834.2"/>
</dbReference>
<dbReference type="AlphaFoldDB" id="A0A3E0IMZ0"/>
<evidence type="ECO:0000313" key="3">
    <source>
        <dbReference type="Proteomes" id="UP000256562"/>
    </source>
</evidence>
<keyword evidence="1" id="KW-0812">Transmembrane</keyword>
<accession>A0A3E0IMZ0</accession>
<keyword evidence="1" id="KW-1133">Transmembrane helix</keyword>
<dbReference type="NCBIfam" id="NF047560">
    <property type="entry name" value="PSM_export_PmtB"/>
    <property type="match status" value="1"/>
</dbReference>
<name>A0A3E0IMZ0_9STAP</name>
<proteinExistence type="predicted"/>
<feature type="transmembrane region" description="Helical" evidence="1">
    <location>
        <begin position="151"/>
        <end position="178"/>
    </location>
</feature>
<feature type="transmembrane region" description="Helical" evidence="1">
    <location>
        <begin position="12"/>
        <end position="32"/>
    </location>
</feature>
<evidence type="ECO:0000256" key="1">
    <source>
        <dbReference type="SAM" id="Phobius"/>
    </source>
</evidence>
<keyword evidence="1" id="KW-0472">Membrane</keyword>
<dbReference type="OrthoDB" id="2407769at2"/>
<dbReference type="Pfam" id="PF13346">
    <property type="entry name" value="ABC2_membrane_5"/>
    <property type="match status" value="1"/>
</dbReference>
<feature type="transmembrane region" description="Helical" evidence="1">
    <location>
        <begin position="38"/>
        <end position="62"/>
    </location>
</feature>
<comment type="caution">
    <text evidence="2">The sequence shown here is derived from an EMBL/GenBank/DDBJ whole genome shotgun (WGS) entry which is preliminary data.</text>
</comment>
<feature type="transmembrane region" description="Helical" evidence="1">
    <location>
        <begin position="190"/>
        <end position="210"/>
    </location>
</feature>
<evidence type="ECO:0008006" key="4">
    <source>
        <dbReference type="Google" id="ProtNLM"/>
    </source>
</evidence>
<dbReference type="EMBL" id="QKXQ01000435">
    <property type="protein sequence ID" value="REH93011.1"/>
    <property type="molecule type" value="Genomic_DNA"/>
</dbReference>
<dbReference type="Proteomes" id="UP000256562">
    <property type="component" value="Unassembled WGS sequence"/>
</dbReference>
<gene>
    <name evidence="2" type="ORF">DOS83_09570</name>
</gene>
<protein>
    <recommendedName>
        <fullName evidence="4">ABC-2 transporter permease</fullName>
    </recommendedName>
</protein>
<sequence>MLQLIKRNLYFRRWTLILYFMILLLWPFHYLANQDDVIGLSFVYLLINIIAVIDSAHAYRLFRRLGHNQAYLFHHSLPVSKMQLLNAHYVTVMMLTAFGALLIWSYGIRESMIDFNGITFSTMWLFISANLLTFIVGFPSCSEKMNDKIPIIGYIFLMLFLIPFVICIILVTIGMVKFDNPLYFAPLDVGIWYFILAIILALISYLYQIFSIIKR</sequence>